<evidence type="ECO:0000313" key="7">
    <source>
        <dbReference type="Proteomes" id="UP000245207"/>
    </source>
</evidence>
<dbReference type="Pfam" id="PF00011">
    <property type="entry name" value="HSP20"/>
    <property type="match status" value="1"/>
</dbReference>
<comment type="caution">
    <text evidence="6">The sequence shown here is derived from an EMBL/GenBank/DDBJ whole genome shotgun (WGS) entry which is preliminary data.</text>
</comment>
<accession>A0A2U1P436</accession>
<keyword evidence="1" id="KW-0346">Stress response</keyword>
<organism evidence="6 7">
    <name type="scientific">Artemisia annua</name>
    <name type="common">Sweet wormwood</name>
    <dbReference type="NCBI Taxonomy" id="35608"/>
    <lineage>
        <taxon>Eukaryota</taxon>
        <taxon>Viridiplantae</taxon>
        <taxon>Streptophyta</taxon>
        <taxon>Embryophyta</taxon>
        <taxon>Tracheophyta</taxon>
        <taxon>Spermatophyta</taxon>
        <taxon>Magnoliopsida</taxon>
        <taxon>eudicotyledons</taxon>
        <taxon>Gunneridae</taxon>
        <taxon>Pentapetalae</taxon>
        <taxon>asterids</taxon>
        <taxon>campanulids</taxon>
        <taxon>Asterales</taxon>
        <taxon>Asteraceae</taxon>
        <taxon>Asteroideae</taxon>
        <taxon>Anthemideae</taxon>
        <taxon>Artemisiinae</taxon>
        <taxon>Artemisia</taxon>
    </lineage>
</organism>
<dbReference type="PROSITE" id="PS01031">
    <property type="entry name" value="SHSP"/>
    <property type="match status" value="1"/>
</dbReference>
<evidence type="ECO:0000256" key="4">
    <source>
        <dbReference type="SAM" id="MobiDB-lite"/>
    </source>
</evidence>
<dbReference type="AlphaFoldDB" id="A0A2U1P436"/>
<dbReference type="Proteomes" id="UP000245207">
    <property type="component" value="Unassembled WGS sequence"/>
</dbReference>
<evidence type="ECO:0000256" key="2">
    <source>
        <dbReference type="PROSITE-ProRule" id="PRU00285"/>
    </source>
</evidence>
<evidence type="ECO:0000256" key="1">
    <source>
        <dbReference type="ARBA" id="ARBA00023016"/>
    </source>
</evidence>
<dbReference type="InterPro" id="IPR044587">
    <property type="entry name" value="HSP21-like"/>
</dbReference>
<dbReference type="CDD" id="cd06464">
    <property type="entry name" value="ACD_sHsps-like"/>
    <property type="match status" value="1"/>
</dbReference>
<dbReference type="InterPro" id="IPR008978">
    <property type="entry name" value="HSP20-like_chaperone"/>
</dbReference>
<feature type="region of interest" description="Disordered" evidence="4">
    <location>
        <begin position="210"/>
        <end position="250"/>
    </location>
</feature>
<dbReference type="PANTHER" id="PTHR46733">
    <property type="entry name" value="26.5 KDA HEAT SHOCK PROTEIN, MITOCHONDRIAL"/>
    <property type="match status" value="1"/>
</dbReference>
<name>A0A2U1P436_ARTAN</name>
<dbReference type="EMBL" id="PKPP01001721">
    <property type="protein sequence ID" value="PWA80460.1"/>
    <property type="molecule type" value="Genomic_DNA"/>
</dbReference>
<feature type="domain" description="SHSP" evidence="5">
    <location>
        <begin position="273"/>
        <end position="391"/>
    </location>
</feature>
<feature type="compositionally biased region" description="Basic and acidic residues" evidence="4">
    <location>
        <begin position="212"/>
        <end position="230"/>
    </location>
</feature>
<keyword evidence="7" id="KW-1185">Reference proteome</keyword>
<dbReference type="OrthoDB" id="1431247at2759"/>
<dbReference type="InterPro" id="IPR002068">
    <property type="entry name" value="A-crystallin/Hsp20_dom"/>
</dbReference>
<gene>
    <name evidence="6" type="ORF">CTI12_AA199500</name>
</gene>
<dbReference type="SUPFAM" id="SSF49764">
    <property type="entry name" value="HSP20-like chaperones"/>
    <property type="match status" value="1"/>
</dbReference>
<sequence length="391" mass="44954">MVSDQHENFLLKARVLLYQATRELDFITRQPYVLLYPMLQGLVYAHYVTMIENIGVTETRRKRLILASKSVLFKDLRLNMVEVIVDVVGYRVQYTARQKVFTGWCMDSVGACFSFNGDTLCFCFTETVLFRGFIELFGALFAGETYSTRRKVWGFTARRVLRFSPNGGTTVRKHKTMAMSRFILNNITHTPKSPFKTHTWTSQLVHRFSSTTDHHEEPKTKEISVSDSAKKTKLFSPKRRQRRSLWSSENASQNFPPLSGLANAFIDTAANMNKVLANLSPLRLIRRFKEKDESYSIKYQMPGLSKDDVKITVEDGMLFIRGERHEEEEGQGSDDDEFWSAAAYGYYNTSLMLPEDAKVEEIKAEMKDGVLHVIIPKDVTKKKHVKEIHVG</sequence>
<dbReference type="GO" id="GO:0009408">
    <property type="term" value="P:response to heat"/>
    <property type="evidence" value="ECO:0007669"/>
    <property type="project" value="InterPro"/>
</dbReference>
<dbReference type="PANTHER" id="PTHR46733:SF3">
    <property type="entry name" value="26.5 KDA HEAT SHOCK PROTEIN, MITOCHONDRIAL"/>
    <property type="match status" value="1"/>
</dbReference>
<feature type="compositionally biased region" description="Basic residues" evidence="4">
    <location>
        <begin position="231"/>
        <end position="243"/>
    </location>
</feature>
<dbReference type="STRING" id="35608.A0A2U1P436"/>
<protein>
    <submittedName>
        <fullName evidence="6">HSP20-like chaperone</fullName>
    </submittedName>
</protein>
<reference evidence="6 7" key="1">
    <citation type="journal article" date="2018" name="Mol. Plant">
        <title>The genome of Artemisia annua provides insight into the evolution of Asteraceae family and artemisinin biosynthesis.</title>
        <authorList>
            <person name="Shen Q."/>
            <person name="Zhang L."/>
            <person name="Liao Z."/>
            <person name="Wang S."/>
            <person name="Yan T."/>
            <person name="Shi P."/>
            <person name="Liu M."/>
            <person name="Fu X."/>
            <person name="Pan Q."/>
            <person name="Wang Y."/>
            <person name="Lv Z."/>
            <person name="Lu X."/>
            <person name="Zhang F."/>
            <person name="Jiang W."/>
            <person name="Ma Y."/>
            <person name="Chen M."/>
            <person name="Hao X."/>
            <person name="Li L."/>
            <person name="Tang Y."/>
            <person name="Lv G."/>
            <person name="Zhou Y."/>
            <person name="Sun X."/>
            <person name="Brodelius P.E."/>
            <person name="Rose J.K.C."/>
            <person name="Tang K."/>
        </authorList>
    </citation>
    <scope>NUCLEOTIDE SEQUENCE [LARGE SCALE GENOMIC DNA]</scope>
    <source>
        <strain evidence="7">cv. Huhao1</strain>
        <tissue evidence="6">Leaf</tissue>
    </source>
</reference>
<evidence type="ECO:0000259" key="5">
    <source>
        <dbReference type="PROSITE" id="PS01031"/>
    </source>
</evidence>
<proteinExistence type="inferred from homology"/>
<evidence type="ECO:0000256" key="3">
    <source>
        <dbReference type="RuleBase" id="RU003616"/>
    </source>
</evidence>
<dbReference type="Gene3D" id="2.60.40.790">
    <property type="match status" value="1"/>
</dbReference>
<comment type="similarity">
    <text evidence="2 3">Belongs to the small heat shock protein (HSP20) family.</text>
</comment>
<evidence type="ECO:0000313" key="6">
    <source>
        <dbReference type="EMBL" id="PWA80460.1"/>
    </source>
</evidence>